<evidence type="ECO:0000313" key="12">
    <source>
        <dbReference type="Proteomes" id="UP001179647"/>
    </source>
</evidence>
<sequence length="100" mass="11317">MKKRKQTNNDGFTLIEMLVVLLVIAVLILLFVPNLAKQQSKITARGDEAFTQVIKTQAELYRMNEGDPVTYEKLLADHYLTKQQVAKAKELGINLAQLDD</sequence>
<keyword evidence="3" id="KW-1003">Cell membrane</keyword>
<dbReference type="Gene3D" id="3.30.700.10">
    <property type="entry name" value="Glycoprotein, Type 4 Pilin"/>
    <property type="match status" value="1"/>
</dbReference>
<dbReference type="InterPro" id="IPR016940">
    <property type="entry name" value="ComGC"/>
</dbReference>
<keyword evidence="5 10" id="KW-0812">Transmembrane</keyword>
<evidence type="ECO:0000256" key="7">
    <source>
        <dbReference type="ARBA" id="ARBA00023136"/>
    </source>
</evidence>
<dbReference type="RefSeq" id="WP_275469312.1">
    <property type="nucleotide sequence ID" value="NZ_CP110232.1"/>
</dbReference>
<reference evidence="11" key="1">
    <citation type="submission" date="2022-10" db="EMBL/GenBank/DDBJ databases">
        <title>Vagococcus sp. isolated from poultry meat.</title>
        <authorList>
            <person name="Johansson P."/>
            <person name="Bjorkroth J."/>
        </authorList>
    </citation>
    <scope>NUCLEOTIDE SEQUENCE</scope>
    <source>
        <strain evidence="11">STAA11</strain>
    </source>
</reference>
<dbReference type="KEGG" id="vie:OL234_00980"/>
<evidence type="ECO:0000256" key="4">
    <source>
        <dbReference type="ARBA" id="ARBA00022481"/>
    </source>
</evidence>
<evidence type="ECO:0000256" key="10">
    <source>
        <dbReference type="SAM" id="Phobius"/>
    </source>
</evidence>
<dbReference type="SUPFAM" id="SSF54523">
    <property type="entry name" value="Pili subunits"/>
    <property type="match status" value="1"/>
</dbReference>
<accession>A0AAF0I6D0</accession>
<dbReference type="GO" id="GO:0005886">
    <property type="term" value="C:plasma membrane"/>
    <property type="evidence" value="ECO:0007669"/>
    <property type="project" value="UniProtKB-SubCell"/>
</dbReference>
<dbReference type="Pfam" id="PF07963">
    <property type="entry name" value="N_methyl"/>
    <property type="match status" value="1"/>
</dbReference>
<evidence type="ECO:0000256" key="2">
    <source>
        <dbReference type="ARBA" id="ARBA00004241"/>
    </source>
</evidence>
<dbReference type="GO" id="GO:0009986">
    <property type="term" value="C:cell surface"/>
    <property type="evidence" value="ECO:0007669"/>
    <property type="project" value="UniProtKB-SubCell"/>
</dbReference>
<dbReference type="NCBIfam" id="NF040999">
    <property type="entry name" value="pilin_ComGC"/>
    <property type="match status" value="1"/>
</dbReference>
<keyword evidence="6 10" id="KW-1133">Transmembrane helix</keyword>
<comment type="subcellular location">
    <subcellularLocation>
        <location evidence="1">Cell membrane</location>
        <topology evidence="1">Single-pass membrane protein</topology>
    </subcellularLocation>
    <subcellularLocation>
        <location evidence="2">Cell surface</location>
    </subcellularLocation>
</comment>
<dbReference type="InterPro" id="IPR012902">
    <property type="entry name" value="N_methyl_site"/>
</dbReference>
<keyword evidence="8" id="KW-0178">Competence</keyword>
<dbReference type="InterPro" id="IPR045584">
    <property type="entry name" value="Pilin-like"/>
</dbReference>
<keyword evidence="12" id="KW-1185">Reference proteome</keyword>
<evidence type="ECO:0000256" key="1">
    <source>
        <dbReference type="ARBA" id="ARBA00004162"/>
    </source>
</evidence>
<gene>
    <name evidence="11" type="primary">comGC</name>
    <name evidence="11" type="ORF">OL234_00980</name>
</gene>
<protein>
    <submittedName>
        <fullName evidence="11">Competence type IV pilus major pilin ComGC</fullName>
    </submittedName>
</protein>
<proteinExistence type="inferred from homology"/>
<evidence type="ECO:0000256" key="3">
    <source>
        <dbReference type="ARBA" id="ARBA00022475"/>
    </source>
</evidence>
<dbReference type="Proteomes" id="UP001179647">
    <property type="component" value="Chromosome"/>
</dbReference>
<evidence type="ECO:0000256" key="6">
    <source>
        <dbReference type="ARBA" id="ARBA00022989"/>
    </source>
</evidence>
<name>A0AAF0I6D0_9ENTE</name>
<keyword evidence="7 10" id="KW-0472">Membrane</keyword>
<organism evidence="11 12">
    <name type="scientific">Vagococcus intermedius</name>
    <dbReference type="NCBI Taxonomy" id="2991418"/>
    <lineage>
        <taxon>Bacteria</taxon>
        <taxon>Bacillati</taxon>
        <taxon>Bacillota</taxon>
        <taxon>Bacilli</taxon>
        <taxon>Lactobacillales</taxon>
        <taxon>Enterococcaceae</taxon>
        <taxon>Vagococcus</taxon>
    </lineage>
</organism>
<comment type="similarity">
    <text evidence="9">Belongs to the ComGC family.</text>
</comment>
<keyword evidence="4" id="KW-0488">Methylation</keyword>
<dbReference type="AlphaFoldDB" id="A0AAF0I6D0"/>
<dbReference type="EMBL" id="CP110232">
    <property type="protein sequence ID" value="WEG73513.1"/>
    <property type="molecule type" value="Genomic_DNA"/>
</dbReference>
<evidence type="ECO:0000313" key="11">
    <source>
        <dbReference type="EMBL" id="WEG73513.1"/>
    </source>
</evidence>
<evidence type="ECO:0000256" key="9">
    <source>
        <dbReference type="ARBA" id="ARBA00043982"/>
    </source>
</evidence>
<feature type="transmembrane region" description="Helical" evidence="10">
    <location>
        <begin position="12"/>
        <end position="32"/>
    </location>
</feature>
<dbReference type="NCBIfam" id="TIGR02532">
    <property type="entry name" value="IV_pilin_GFxxxE"/>
    <property type="match status" value="1"/>
</dbReference>
<evidence type="ECO:0000256" key="5">
    <source>
        <dbReference type="ARBA" id="ARBA00022692"/>
    </source>
</evidence>
<dbReference type="GO" id="GO:0030420">
    <property type="term" value="P:establishment of competence for transformation"/>
    <property type="evidence" value="ECO:0007669"/>
    <property type="project" value="UniProtKB-KW"/>
</dbReference>
<evidence type="ECO:0000256" key="8">
    <source>
        <dbReference type="ARBA" id="ARBA00023287"/>
    </source>
</evidence>
<dbReference type="PIRSF" id="PIRSF029928">
    <property type="entry name" value="Late_competence_ComGC"/>
    <property type="match status" value="1"/>
</dbReference>